<name>A0A9P9D855_9PLEO</name>
<evidence type="ECO:0000313" key="1">
    <source>
        <dbReference type="EMBL" id="KAH7114478.1"/>
    </source>
</evidence>
<sequence length="206" mass="23715">MPITELALIRLLPSTTLSTPSLLPKLAHAKTVMQNFTGYSFYFLQQIEDPSLIYIIGEWDSLDQHMNEFIPSQANQSVLETLKDDLTVEWLFHISVPQSQLPIPRTMEQVVGITRHFVKAGEKEKFTELFEENRSYLQDYVTEGKIGGGWRVESGEGENEEFVLLCPWKEVRQHEEFAETKGFEKYGVIREVLKGAEIKHARLVEV</sequence>
<proteinExistence type="predicted"/>
<gene>
    <name evidence="1" type="ORF">B0J11DRAFT_445573</name>
</gene>
<accession>A0A9P9D855</accession>
<dbReference type="OrthoDB" id="3542212at2759"/>
<reference evidence="1" key="1">
    <citation type="journal article" date="2021" name="Nat. Commun.">
        <title>Genetic determinants of endophytism in the Arabidopsis root mycobiome.</title>
        <authorList>
            <person name="Mesny F."/>
            <person name="Miyauchi S."/>
            <person name="Thiergart T."/>
            <person name="Pickel B."/>
            <person name="Atanasova L."/>
            <person name="Karlsson M."/>
            <person name="Huettel B."/>
            <person name="Barry K.W."/>
            <person name="Haridas S."/>
            <person name="Chen C."/>
            <person name="Bauer D."/>
            <person name="Andreopoulos W."/>
            <person name="Pangilinan J."/>
            <person name="LaButti K."/>
            <person name="Riley R."/>
            <person name="Lipzen A."/>
            <person name="Clum A."/>
            <person name="Drula E."/>
            <person name="Henrissat B."/>
            <person name="Kohler A."/>
            <person name="Grigoriev I.V."/>
            <person name="Martin F.M."/>
            <person name="Hacquard S."/>
        </authorList>
    </citation>
    <scope>NUCLEOTIDE SEQUENCE</scope>
    <source>
        <strain evidence="1">MPI-CAGE-CH-0243</strain>
    </source>
</reference>
<dbReference type="Proteomes" id="UP000700596">
    <property type="component" value="Unassembled WGS sequence"/>
</dbReference>
<dbReference type="PANTHER" id="PTHR42052">
    <property type="entry name" value="ABM DOMAIN-CONTAINING PROTEIN"/>
    <property type="match status" value="1"/>
</dbReference>
<dbReference type="PANTHER" id="PTHR42052:SF1">
    <property type="entry name" value="ABM DOMAIN-CONTAINING PROTEIN"/>
    <property type="match status" value="1"/>
</dbReference>
<comment type="caution">
    <text evidence="1">The sequence shown here is derived from an EMBL/GenBank/DDBJ whole genome shotgun (WGS) entry which is preliminary data.</text>
</comment>
<protein>
    <recommendedName>
        <fullName evidence="3">ABM domain-containing protein</fullName>
    </recommendedName>
</protein>
<dbReference type="AlphaFoldDB" id="A0A9P9D855"/>
<keyword evidence="2" id="KW-1185">Reference proteome</keyword>
<dbReference type="EMBL" id="JAGMWT010000017">
    <property type="protein sequence ID" value="KAH7114478.1"/>
    <property type="molecule type" value="Genomic_DNA"/>
</dbReference>
<evidence type="ECO:0008006" key="3">
    <source>
        <dbReference type="Google" id="ProtNLM"/>
    </source>
</evidence>
<evidence type="ECO:0000313" key="2">
    <source>
        <dbReference type="Proteomes" id="UP000700596"/>
    </source>
</evidence>
<organism evidence="1 2">
    <name type="scientific">Dendryphion nanum</name>
    <dbReference type="NCBI Taxonomy" id="256645"/>
    <lineage>
        <taxon>Eukaryota</taxon>
        <taxon>Fungi</taxon>
        <taxon>Dikarya</taxon>
        <taxon>Ascomycota</taxon>
        <taxon>Pezizomycotina</taxon>
        <taxon>Dothideomycetes</taxon>
        <taxon>Pleosporomycetidae</taxon>
        <taxon>Pleosporales</taxon>
        <taxon>Torulaceae</taxon>
        <taxon>Dendryphion</taxon>
    </lineage>
</organism>
<dbReference type="Gene3D" id="3.30.70.100">
    <property type="match status" value="2"/>
</dbReference>